<dbReference type="RefSeq" id="WP_146295322.1">
    <property type="nucleotide sequence ID" value="NZ_CP042326.1"/>
</dbReference>
<dbReference type="KEGG" id="enn:FRE64_07105"/>
<protein>
    <submittedName>
        <fullName evidence="2">PIN domain-containing protein</fullName>
    </submittedName>
</protein>
<keyword evidence="3" id="KW-1185">Reference proteome</keyword>
<reference evidence="2" key="1">
    <citation type="submission" date="2019-08" db="EMBL/GenBank/DDBJ databases">
        <title>Carotenoids and Carotenoid Binding Proteins in the Halophilic Cyanobacterium Euhalothece sp. ZM00.</title>
        <authorList>
            <person name="Cho S.M."/>
            <person name="Song J.Y."/>
            <person name="Park Y.-I."/>
        </authorList>
    </citation>
    <scope>NUCLEOTIDE SEQUENCE [LARGE SCALE GENOMIC DNA]</scope>
    <source>
        <strain evidence="2">Z-M001</strain>
    </source>
</reference>
<evidence type="ECO:0000313" key="3">
    <source>
        <dbReference type="Proteomes" id="UP000318453"/>
    </source>
</evidence>
<dbReference type="AlphaFoldDB" id="A0A5B8NNA4"/>
<feature type="domain" description="PIN" evidence="1">
    <location>
        <begin position="10"/>
        <end position="137"/>
    </location>
</feature>
<accession>A0A5B8NNA4</accession>
<evidence type="ECO:0000259" key="1">
    <source>
        <dbReference type="Pfam" id="PF01850"/>
    </source>
</evidence>
<sequence length="151" mass="17351">MASIHKTQTFLDTNVLVYSIDLSSENRDKHRAALETIRPNETEILCISPQILAEFYAVVTSSKSITNPISPQEAVSRIKRFSQMPNLRILPPPENLIDYWLPLLEETAVIGAEVFDRIHLATMLAYQIKRIYTFNKSDFNWYAKIQVIVPN</sequence>
<dbReference type="EMBL" id="CP042326">
    <property type="protein sequence ID" value="QDZ39725.1"/>
    <property type="molecule type" value="Genomic_DNA"/>
</dbReference>
<dbReference type="Gene3D" id="3.40.50.1010">
    <property type="entry name" value="5'-nuclease"/>
    <property type="match status" value="1"/>
</dbReference>
<name>A0A5B8NNA4_9CHRO</name>
<dbReference type="Pfam" id="PF01850">
    <property type="entry name" value="PIN"/>
    <property type="match status" value="1"/>
</dbReference>
<organism evidence="2 3">
    <name type="scientific">Euhalothece natronophila Z-M001</name>
    <dbReference type="NCBI Taxonomy" id="522448"/>
    <lineage>
        <taxon>Bacteria</taxon>
        <taxon>Bacillati</taxon>
        <taxon>Cyanobacteriota</taxon>
        <taxon>Cyanophyceae</taxon>
        <taxon>Oscillatoriophycideae</taxon>
        <taxon>Chroococcales</taxon>
        <taxon>Halothecacae</taxon>
        <taxon>Halothece cluster</taxon>
        <taxon>Euhalothece</taxon>
    </lineage>
</organism>
<gene>
    <name evidence="2" type="ORF">FRE64_07105</name>
</gene>
<dbReference type="InterPro" id="IPR002716">
    <property type="entry name" value="PIN_dom"/>
</dbReference>
<dbReference type="Proteomes" id="UP000318453">
    <property type="component" value="Chromosome"/>
</dbReference>
<dbReference type="InterPro" id="IPR029060">
    <property type="entry name" value="PIN-like_dom_sf"/>
</dbReference>
<proteinExistence type="predicted"/>
<dbReference type="SUPFAM" id="SSF88723">
    <property type="entry name" value="PIN domain-like"/>
    <property type="match status" value="1"/>
</dbReference>
<dbReference type="OrthoDB" id="7062868at2"/>
<evidence type="ECO:0000313" key="2">
    <source>
        <dbReference type="EMBL" id="QDZ39725.1"/>
    </source>
</evidence>